<dbReference type="Proteomes" id="UP001527099">
    <property type="component" value="Unassembled WGS sequence"/>
</dbReference>
<dbReference type="InterPro" id="IPR050921">
    <property type="entry name" value="T4SS_GSP_E_ATPase"/>
</dbReference>
<comment type="caution">
    <text evidence="4">The sequence shown here is derived from an EMBL/GenBank/DDBJ whole genome shotgun (WGS) entry which is preliminary data.</text>
</comment>
<dbReference type="Gene3D" id="3.30.450.380">
    <property type="match status" value="1"/>
</dbReference>
<dbReference type="Gene3D" id="3.40.50.300">
    <property type="entry name" value="P-loop containing nucleotide triphosphate hydrolases"/>
    <property type="match status" value="1"/>
</dbReference>
<feature type="region of interest" description="Disordered" evidence="2">
    <location>
        <begin position="33"/>
        <end position="85"/>
    </location>
</feature>
<dbReference type="RefSeq" id="WP_268613346.1">
    <property type="nucleotide sequence ID" value="NZ_JAMDMX010000001.1"/>
</dbReference>
<evidence type="ECO:0000256" key="1">
    <source>
        <dbReference type="ARBA" id="ARBA00006611"/>
    </source>
</evidence>
<dbReference type="InterPro" id="IPR001482">
    <property type="entry name" value="T2SS/T4SS_dom"/>
</dbReference>
<comment type="similarity">
    <text evidence="1">Belongs to the GSP E family.</text>
</comment>
<keyword evidence="5" id="KW-1185">Reference proteome</keyword>
<evidence type="ECO:0000256" key="2">
    <source>
        <dbReference type="SAM" id="MobiDB-lite"/>
    </source>
</evidence>
<accession>A0ABT4G5M0</accession>
<evidence type="ECO:0000313" key="4">
    <source>
        <dbReference type="EMBL" id="MCY9691462.1"/>
    </source>
</evidence>
<dbReference type="InterPro" id="IPR027417">
    <property type="entry name" value="P-loop_NTPase"/>
</dbReference>
<organism evidence="4 5">
    <name type="scientific">Paenibacillus alginolyticus</name>
    <dbReference type="NCBI Taxonomy" id="59839"/>
    <lineage>
        <taxon>Bacteria</taxon>
        <taxon>Bacillati</taxon>
        <taxon>Bacillota</taxon>
        <taxon>Bacilli</taxon>
        <taxon>Bacillales</taxon>
        <taxon>Paenibacillaceae</taxon>
        <taxon>Paenibacillus</taxon>
    </lineage>
</organism>
<dbReference type="PANTHER" id="PTHR30486:SF6">
    <property type="entry name" value="TYPE IV PILUS RETRACTATION ATPASE PILT"/>
    <property type="match status" value="1"/>
</dbReference>
<gene>
    <name evidence="4" type="primary">tadA</name>
    <name evidence="4" type="ORF">M5X19_00770</name>
</gene>
<feature type="domain" description="Bacterial type II secretion system protein E" evidence="3">
    <location>
        <begin position="258"/>
        <end position="425"/>
    </location>
</feature>
<protein>
    <submittedName>
        <fullName evidence="4">Flp pilus assembly complex ATPase component TadA</fullName>
    </submittedName>
</protein>
<dbReference type="EMBL" id="JAMDMX010000001">
    <property type="protein sequence ID" value="MCY9691462.1"/>
    <property type="molecule type" value="Genomic_DNA"/>
</dbReference>
<sequence length="523" mass="59290">MSEERFSIITYMHERKSEGAVVDLALGTELEKKRRSDNNSVRFGFGEDQGRRSLGSLGEEEDGEGSPRASVVSGAVGGERPEPHLQGDALFNQWVQDIRSELVSMKGRTEAEKQLYNETLNRAILGYEEDRGKLLAIIHDLVSKRRLSDVPPRTIGYTTLPEAIFAEIIGLNVLELVLKHKEGLEEIQVVGRQIFEVRGGMAKPSAYTLPSVRELERIQQNLVLFNNDNLNPRKRWAEVVLRDGSRVTMTGFGFTAEPTLTIRFYTIKRFDLASLAAAELATMDKRMEKLILCLIRSYFNMVVIGPTNSGKTNLIKAIIAEMDDNERIITIESRFELNLKRDFPHKNIVEYEIDEEDPRHSGLQAFKLALRQSPKRICHAEIRDDDANLYVRACTRGHEGSITSVHVSELEDVPDAITDMCMLDGRGMNPLRLTKRITEFVTQIGMEMAVVDGKRKIVRIVEYRYENEEVCVTDLAVYDKSTEEWTFPGKLSHHASRKIGKNDKEGFALLRELGFIEKVGESQ</sequence>
<dbReference type="PANTHER" id="PTHR30486">
    <property type="entry name" value="TWITCHING MOTILITY PROTEIN PILT"/>
    <property type="match status" value="1"/>
</dbReference>
<dbReference type="Pfam" id="PF00437">
    <property type="entry name" value="T2SSE"/>
    <property type="match status" value="1"/>
</dbReference>
<proteinExistence type="inferred from homology"/>
<dbReference type="SUPFAM" id="SSF52540">
    <property type="entry name" value="P-loop containing nucleoside triphosphate hydrolases"/>
    <property type="match status" value="1"/>
</dbReference>
<evidence type="ECO:0000259" key="3">
    <source>
        <dbReference type="Pfam" id="PF00437"/>
    </source>
</evidence>
<reference evidence="4 5" key="1">
    <citation type="submission" date="2022-05" db="EMBL/GenBank/DDBJ databases">
        <title>Genome Sequencing of Bee-Associated Microbes.</title>
        <authorList>
            <person name="Dunlap C."/>
        </authorList>
    </citation>
    <scope>NUCLEOTIDE SEQUENCE [LARGE SCALE GENOMIC DNA]</scope>
    <source>
        <strain evidence="4 5">NRRL B-14421</strain>
    </source>
</reference>
<evidence type="ECO:0000313" key="5">
    <source>
        <dbReference type="Proteomes" id="UP001527099"/>
    </source>
</evidence>
<name>A0ABT4G5M0_9BACL</name>